<dbReference type="EMBL" id="JBHTEF010000001">
    <property type="protein sequence ID" value="MFC7579893.1"/>
    <property type="molecule type" value="Genomic_DNA"/>
</dbReference>
<dbReference type="Gene3D" id="3.40.50.2000">
    <property type="entry name" value="Glycogen Phosphorylase B"/>
    <property type="match status" value="2"/>
</dbReference>
<keyword evidence="2" id="KW-0808">Transferase</keyword>
<dbReference type="PANTHER" id="PTHR45947:SF14">
    <property type="entry name" value="SLL1723 PROTEIN"/>
    <property type="match status" value="1"/>
</dbReference>
<comment type="caution">
    <text evidence="4">The sequence shown here is derived from an EMBL/GenBank/DDBJ whole genome shotgun (WGS) entry which is preliminary data.</text>
</comment>
<protein>
    <submittedName>
        <fullName evidence="4">Glycosyltransferase family 1 protein</fullName>
    </submittedName>
</protein>
<dbReference type="CDD" id="cd03812">
    <property type="entry name" value="GT4_CapH-like"/>
    <property type="match status" value="1"/>
</dbReference>
<dbReference type="RefSeq" id="WP_291501238.1">
    <property type="nucleotide sequence ID" value="NZ_JBHTEF010000001.1"/>
</dbReference>
<evidence type="ECO:0000259" key="3">
    <source>
        <dbReference type="Pfam" id="PF13579"/>
    </source>
</evidence>
<sequence>MRGGGVEAVVMNYYRHVDRSCVQFDFLVDEDSTIVPRDEIESLGGRVFEVPPYQRLPRYTRELEILFRAERWPIVHSHVNALSVFPLRAAKRARVPIRIAHSHSTSGRGEHAKNAMKAVLKRLSNLYPTKRFACSEYAGEWLFGKGASFDVVYNAIDLQAFSFSASVRAEARSELGLVGDTFAIGHLGRFMAQKNQAFLVDVFAELARTRPDSVLVFAGDGDSRPLVELRAAERGVADKVMFLGQREDANRLYQAFDAFALPSLYEGLCLVGVEAQRAGLPCLLSDAITREVDVTGTCEFLPVGDPKAWAAALSQIAEAPARDRSLSKHERLRFDDYDIEKAAPKLVACYEHLASEAKRAASA</sequence>
<organism evidence="4 5">
    <name type="scientific">Schaalia naturae</name>
    <dbReference type="NCBI Taxonomy" id="635203"/>
    <lineage>
        <taxon>Bacteria</taxon>
        <taxon>Bacillati</taxon>
        <taxon>Actinomycetota</taxon>
        <taxon>Actinomycetes</taxon>
        <taxon>Actinomycetales</taxon>
        <taxon>Actinomycetaceae</taxon>
        <taxon>Schaalia</taxon>
    </lineage>
</organism>
<feature type="domain" description="Glycosyltransferase subfamily 4-like N-terminal" evidence="3">
    <location>
        <begin position="4"/>
        <end position="148"/>
    </location>
</feature>
<dbReference type="Pfam" id="PF13579">
    <property type="entry name" value="Glyco_trans_4_4"/>
    <property type="match status" value="1"/>
</dbReference>
<dbReference type="PANTHER" id="PTHR45947">
    <property type="entry name" value="SULFOQUINOVOSYL TRANSFERASE SQD2"/>
    <property type="match status" value="1"/>
</dbReference>
<accession>A0ABW2SKM8</accession>
<dbReference type="Pfam" id="PF13692">
    <property type="entry name" value="Glyco_trans_1_4"/>
    <property type="match status" value="1"/>
</dbReference>
<evidence type="ECO:0000313" key="5">
    <source>
        <dbReference type="Proteomes" id="UP001596527"/>
    </source>
</evidence>
<evidence type="ECO:0000313" key="4">
    <source>
        <dbReference type="EMBL" id="MFC7579893.1"/>
    </source>
</evidence>
<reference evidence="5" key="1">
    <citation type="journal article" date="2019" name="Int. J. Syst. Evol. Microbiol.">
        <title>The Global Catalogue of Microorganisms (GCM) 10K type strain sequencing project: providing services to taxonomists for standard genome sequencing and annotation.</title>
        <authorList>
            <consortium name="The Broad Institute Genomics Platform"/>
            <consortium name="The Broad Institute Genome Sequencing Center for Infectious Disease"/>
            <person name="Wu L."/>
            <person name="Ma J."/>
        </authorList>
    </citation>
    <scope>NUCLEOTIDE SEQUENCE [LARGE SCALE GENOMIC DNA]</scope>
    <source>
        <strain evidence="5">CCUG 56698</strain>
    </source>
</reference>
<proteinExistence type="predicted"/>
<keyword evidence="1" id="KW-0328">Glycosyltransferase</keyword>
<name>A0ABW2SKM8_9ACTO</name>
<dbReference type="InterPro" id="IPR028098">
    <property type="entry name" value="Glyco_trans_4-like_N"/>
</dbReference>
<dbReference type="Proteomes" id="UP001596527">
    <property type="component" value="Unassembled WGS sequence"/>
</dbReference>
<evidence type="ECO:0000256" key="2">
    <source>
        <dbReference type="ARBA" id="ARBA00022679"/>
    </source>
</evidence>
<dbReference type="InterPro" id="IPR050194">
    <property type="entry name" value="Glycosyltransferase_grp1"/>
</dbReference>
<keyword evidence="5" id="KW-1185">Reference proteome</keyword>
<dbReference type="SUPFAM" id="SSF53756">
    <property type="entry name" value="UDP-Glycosyltransferase/glycogen phosphorylase"/>
    <property type="match status" value="1"/>
</dbReference>
<gene>
    <name evidence="4" type="ORF">ACFQWG_01460</name>
</gene>
<evidence type="ECO:0000256" key="1">
    <source>
        <dbReference type="ARBA" id="ARBA00022676"/>
    </source>
</evidence>